<gene>
    <name evidence="8" type="ORF">MAPG_00905</name>
</gene>
<dbReference type="GO" id="GO:0003677">
    <property type="term" value="F:DNA binding"/>
    <property type="evidence" value="ECO:0007669"/>
    <property type="project" value="UniProtKB-KW"/>
</dbReference>
<dbReference type="Proteomes" id="UP000011715">
    <property type="component" value="Unassembled WGS sequence"/>
</dbReference>
<proteinExistence type="predicted"/>
<feature type="region of interest" description="Disordered" evidence="7">
    <location>
        <begin position="39"/>
        <end position="86"/>
    </location>
</feature>
<evidence type="ECO:0000313" key="8">
    <source>
        <dbReference type="EMBL" id="KLU81824.1"/>
    </source>
</evidence>
<dbReference type="STRING" id="644358.A0A0C4DMA2"/>
<evidence type="ECO:0000313" key="9">
    <source>
        <dbReference type="EnsemblFungi" id="MAPG_00905T0"/>
    </source>
</evidence>
<dbReference type="EMBL" id="ADBL01000217">
    <property type="status" value="NOT_ANNOTATED_CDS"/>
    <property type="molecule type" value="Genomic_DNA"/>
</dbReference>
<keyword evidence="4" id="KW-0238">DNA-binding</keyword>
<evidence type="ECO:0000256" key="6">
    <source>
        <dbReference type="ARBA" id="ARBA00023242"/>
    </source>
</evidence>
<dbReference type="EnsemblFungi" id="MAPG_00905T0">
    <property type="protein sequence ID" value="MAPG_00905T0"/>
    <property type="gene ID" value="MAPG_00905"/>
</dbReference>
<keyword evidence="5" id="KW-0804">Transcription</keyword>
<sequence length="439" mass="47772">MLRADHVAALTHLTNGLRILESLVPEAFDCLASDADLKFSGSMPPSRHHSPSPPSPQPQPQQQQQQQPPPPPPPPSSHQQHHETSREMREMIRIFCRLECSAALFASGVQPSLALRAYDRRRLDDGSLAFPPDARDAFESLSEAHAYIGSHLCDVIARMSETNAHWADHNFWADPYQREQQAALRRRSSRLASLLDRFAAGPAGPAPATPEHLSLHLDLLQVLAANIFIDGMTGLEDQEDVIVDDLGRLLMSDMGLDGGFGLGSGHSGDMWELDPALMSGELLGDIDIIAGGRGASSSSSSSGGGGLSHRSQAGLAQIVEVASVIVQTGNRIKEQGRGSNPSGRWFIYDAEMLWPVYLAATSAQDPTVRQKALKILREATTREGLWDGPALHNLIREVGSKVALNQWPFHEVPRSLTGLGGIPDMWQTLAMMRSRDVRG</sequence>
<protein>
    <recommendedName>
        <fullName evidence="11">C6 zinc finger domain-containing protein</fullName>
    </recommendedName>
</protein>
<evidence type="ECO:0000256" key="4">
    <source>
        <dbReference type="ARBA" id="ARBA00023125"/>
    </source>
</evidence>
<feature type="compositionally biased region" description="Pro residues" evidence="7">
    <location>
        <begin position="67"/>
        <end position="76"/>
    </location>
</feature>
<evidence type="ECO:0008006" key="11">
    <source>
        <dbReference type="Google" id="ProtNLM"/>
    </source>
</evidence>
<dbReference type="eggNOG" id="ENOG502RPS2">
    <property type="taxonomic scope" value="Eukaryota"/>
</dbReference>
<dbReference type="InterPro" id="IPR052360">
    <property type="entry name" value="Transcr_Regulatory_Proteins"/>
</dbReference>
<name>A0A0C4DMA2_MAGP6</name>
<evidence type="ECO:0000256" key="3">
    <source>
        <dbReference type="ARBA" id="ARBA00023015"/>
    </source>
</evidence>
<reference evidence="8" key="2">
    <citation type="submission" date="2010-05" db="EMBL/GenBank/DDBJ databases">
        <title>The Genome Sequence of Magnaporthe poae strain ATCC 64411.</title>
        <authorList>
            <consortium name="The Broad Institute Genome Sequencing Platform"/>
            <consortium name="Broad Institute Genome Sequencing Center for Infectious Disease"/>
            <person name="Ma L.-J."/>
            <person name="Dead R."/>
            <person name="Young S."/>
            <person name="Zeng Q."/>
            <person name="Koehrsen M."/>
            <person name="Alvarado L."/>
            <person name="Berlin A."/>
            <person name="Chapman S.B."/>
            <person name="Chen Z."/>
            <person name="Freedman E."/>
            <person name="Gellesch M."/>
            <person name="Goldberg J."/>
            <person name="Griggs A."/>
            <person name="Gujja S."/>
            <person name="Heilman E.R."/>
            <person name="Heiman D."/>
            <person name="Hepburn T."/>
            <person name="Howarth C."/>
            <person name="Jen D."/>
            <person name="Larson L."/>
            <person name="Mehta T."/>
            <person name="Neiman D."/>
            <person name="Pearson M."/>
            <person name="Roberts A."/>
            <person name="Saif S."/>
            <person name="Shea T."/>
            <person name="Shenoy N."/>
            <person name="Sisk P."/>
            <person name="Stolte C."/>
            <person name="Sykes S."/>
            <person name="Walk T."/>
            <person name="White J."/>
            <person name="Yandava C."/>
            <person name="Haas B."/>
            <person name="Nusbaum C."/>
            <person name="Birren B."/>
        </authorList>
    </citation>
    <scope>NUCLEOTIDE SEQUENCE</scope>
    <source>
        <strain evidence="8">ATCC 64411</strain>
    </source>
</reference>
<evidence type="ECO:0000313" key="10">
    <source>
        <dbReference type="Proteomes" id="UP000011715"/>
    </source>
</evidence>
<dbReference type="EMBL" id="GL876966">
    <property type="protein sequence ID" value="KLU81824.1"/>
    <property type="molecule type" value="Genomic_DNA"/>
</dbReference>
<organism evidence="9 10">
    <name type="scientific">Magnaporthiopsis poae (strain ATCC 64411 / 73-15)</name>
    <name type="common">Kentucky bluegrass fungus</name>
    <name type="synonym">Magnaporthe poae</name>
    <dbReference type="NCBI Taxonomy" id="644358"/>
    <lineage>
        <taxon>Eukaryota</taxon>
        <taxon>Fungi</taxon>
        <taxon>Dikarya</taxon>
        <taxon>Ascomycota</taxon>
        <taxon>Pezizomycotina</taxon>
        <taxon>Sordariomycetes</taxon>
        <taxon>Sordariomycetidae</taxon>
        <taxon>Magnaporthales</taxon>
        <taxon>Magnaporthaceae</taxon>
        <taxon>Magnaporthiopsis</taxon>
    </lineage>
</organism>
<accession>A0A0C4DMA2</accession>
<dbReference type="GO" id="GO:0046872">
    <property type="term" value="F:metal ion binding"/>
    <property type="evidence" value="ECO:0007669"/>
    <property type="project" value="UniProtKB-KW"/>
</dbReference>
<reference evidence="9" key="4">
    <citation type="journal article" date="2015" name="G3 (Bethesda)">
        <title>Genome sequences of three phytopathogenic species of the Magnaporthaceae family of fungi.</title>
        <authorList>
            <person name="Okagaki L.H."/>
            <person name="Nunes C.C."/>
            <person name="Sailsbery J."/>
            <person name="Clay B."/>
            <person name="Brown D."/>
            <person name="John T."/>
            <person name="Oh Y."/>
            <person name="Young N."/>
            <person name="Fitzgerald M."/>
            <person name="Haas B.J."/>
            <person name="Zeng Q."/>
            <person name="Young S."/>
            <person name="Adiconis X."/>
            <person name="Fan L."/>
            <person name="Levin J.Z."/>
            <person name="Mitchell T.K."/>
            <person name="Okubara P.A."/>
            <person name="Farman M.L."/>
            <person name="Kohn L.M."/>
            <person name="Birren B."/>
            <person name="Ma L.-J."/>
            <person name="Dean R.A."/>
        </authorList>
    </citation>
    <scope>NUCLEOTIDE SEQUENCE</scope>
    <source>
        <strain evidence="9">ATCC 64411 / 73-15</strain>
    </source>
</reference>
<evidence type="ECO:0000256" key="7">
    <source>
        <dbReference type="SAM" id="MobiDB-lite"/>
    </source>
</evidence>
<keyword evidence="6" id="KW-0539">Nucleus</keyword>
<dbReference type="AlphaFoldDB" id="A0A0C4DMA2"/>
<evidence type="ECO:0000256" key="1">
    <source>
        <dbReference type="ARBA" id="ARBA00022723"/>
    </source>
</evidence>
<dbReference type="OrthoDB" id="3145928at2759"/>
<dbReference type="PANTHER" id="PTHR36206">
    <property type="entry name" value="ASPERCRYPTIN BIOSYNTHESIS CLUSTER-SPECIFIC TRANSCRIPTION REGULATOR ATNN-RELATED"/>
    <property type="match status" value="1"/>
</dbReference>
<keyword evidence="1" id="KW-0479">Metal-binding</keyword>
<dbReference type="VEuPathDB" id="FungiDB:MAPG_00905"/>
<evidence type="ECO:0000256" key="2">
    <source>
        <dbReference type="ARBA" id="ARBA00022833"/>
    </source>
</evidence>
<reference evidence="8" key="3">
    <citation type="submission" date="2011-03" db="EMBL/GenBank/DDBJ databases">
        <title>Annotation of Magnaporthe poae ATCC 64411.</title>
        <authorList>
            <person name="Ma L.-J."/>
            <person name="Dead R."/>
            <person name="Young S.K."/>
            <person name="Zeng Q."/>
            <person name="Gargeya S."/>
            <person name="Fitzgerald M."/>
            <person name="Haas B."/>
            <person name="Abouelleil A."/>
            <person name="Alvarado L."/>
            <person name="Arachchi H.M."/>
            <person name="Berlin A."/>
            <person name="Brown A."/>
            <person name="Chapman S.B."/>
            <person name="Chen Z."/>
            <person name="Dunbar C."/>
            <person name="Freedman E."/>
            <person name="Gearin G."/>
            <person name="Gellesch M."/>
            <person name="Goldberg J."/>
            <person name="Griggs A."/>
            <person name="Gujja S."/>
            <person name="Heiman D."/>
            <person name="Howarth C."/>
            <person name="Larson L."/>
            <person name="Lui A."/>
            <person name="MacDonald P.J.P."/>
            <person name="Mehta T."/>
            <person name="Montmayeur A."/>
            <person name="Murphy C."/>
            <person name="Neiman D."/>
            <person name="Pearson M."/>
            <person name="Priest M."/>
            <person name="Roberts A."/>
            <person name="Saif S."/>
            <person name="Shea T."/>
            <person name="Shenoy N."/>
            <person name="Sisk P."/>
            <person name="Stolte C."/>
            <person name="Sykes S."/>
            <person name="Yandava C."/>
            <person name="Wortman J."/>
            <person name="Nusbaum C."/>
            <person name="Birren B."/>
        </authorList>
    </citation>
    <scope>NUCLEOTIDE SEQUENCE</scope>
    <source>
        <strain evidence="8">ATCC 64411</strain>
    </source>
</reference>
<keyword evidence="2" id="KW-0862">Zinc</keyword>
<keyword evidence="3" id="KW-0805">Transcription regulation</keyword>
<keyword evidence="10" id="KW-1185">Reference proteome</keyword>
<reference evidence="10" key="1">
    <citation type="submission" date="2010-05" db="EMBL/GenBank/DDBJ databases">
        <title>The genome sequence of Magnaporthe poae strain ATCC 64411.</title>
        <authorList>
            <person name="Ma L.-J."/>
            <person name="Dead R."/>
            <person name="Young S."/>
            <person name="Zeng Q."/>
            <person name="Koehrsen M."/>
            <person name="Alvarado L."/>
            <person name="Berlin A."/>
            <person name="Chapman S.B."/>
            <person name="Chen Z."/>
            <person name="Freedman E."/>
            <person name="Gellesch M."/>
            <person name="Goldberg J."/>
            <person name="Griggs A."/>
            <person name="Gujja S."/>
            <person name="Heilman E.R."/>
            <person name="Heiman D."/>
            <person name="Hepburn T."/>
            <person name="Howarth C."/>
            <person name="Jen D."/>
            <person name="Larson L."/>
            <person name="Mehta T."/>
            <person name="Neiman D."/>
            <person name="Pearson M."/>
            <person name="Roberts A."/>
            <person name="Saif S."/>
            <person name="Shea T."/>
            <person name="Shenoy N."/>
            <person name="Sisk P."/>
            <person name="Stolte C."/>
            <person name="Sykes S."/>
            <person name="Walk T."/>
            <person name="White J."/>
            <person name="Yandava C."/>
            <person name="Haas B."/>
            <person name="Nusbaum C."/>
            <person name="Birren B."/>
        </authorList>
    </citation>
    <scope>NUCLEOTIDE SEQUENCE [LARGE SCALE GENOMIC DNA]</scope>
    <source>
        <strain evidence="10">ATCC 64411 / 73-15</strain>
    </source>
</reference>
<dbReference type="PANTHER" id="PTHR36206:SF13">
    <property type="entry name" value="TRANSCRIPTIONAL REGULATORY PROTEIN MOC3"/>
    <property type="match status" value="1"/>
</dbReference>
<evidence type="ECO:0000256" key="5">
    <source>
        <dbReference type="ARBA" id="ARBA00023163"/>
    </source>
</evidence>
<reference evidence="9" key="5">
    <citation type="submission" date="2015-06" db="UniProtKB">
        <authorList>
            <consortium name="EnsemblFungi"/>
        </authorList>
    </citation>
    <scope>IDENTIFICATION</scope>
    <source>
        <strain evidence="9">ATCC 64411</strain>
    </source>
</reference>